<feature type="transmembrane region" description="Helical" evidence="1">
    <location>
        <begin position="17"/>
        <end position="40"/>
    </location>
</feature>
<evidence type="ECO:0000313" key="2">
    <source>
        <dbReference type="EMBL" id="XDK34486.1"/>
    </source>
</evidence>
<proteinExistence type="predicted"/>
<keyword evidence="1" id="KW-1133">Transmembrane helix</keyword>
<name>A0AB39HPZ1_9BACI</name>
<dbReference type="InterPro" id="IPR025426">
    <property type="entry name" value="DUF4305"/>
</dbReference>
<reference evidence="2" key="1">
    <citation type="submission" date="2024-07" db="EMBL/GenBank/DDBJ databases">
        <title>Halotolerant mesophilic bacterium Ornithinibacillus sp. 4-3, sp. nov., isolated from soil.</title>
        <authorList>
            <person name="Sidarenka A.V."/>
            <person name="Guliayeva D.E."/>
            <person name="Leanovich S.I."/>
            <person name="Hileuskaya K.S."/>
            <person name="Akhremchuk A.E."/>
            <person name="Sikolenko M.A."/>
            <person name="Valentovich L.N."/>
        </authorList>
    </citation>
    <scope>NUCLEOTIDE SEQUENCE</scope>
    <source>
        <strain evidence="2">4-3</strain>
    </source>
</reference>
<dbReference type="EMBL" id="CP162599">
    <property type="protein sequence ID" value="XDK34486.1"/>
    <property type="molecule type" value="Genomic_DNA"/>
</dbReference>
<evidence type="ECO:0000256" key="1">
    <source>
        <dbReference type="SAM" id="Phobius"/>
    </source>
</evidence>
<dbReference type="Pfam" id="PF14146">
    <property type="entry name" value="DUF4305"/>
    <property type="match status" value="1"/>
</dbReference>
<keyword evidence="1" id="KW-0812">Transmembrane</keyword>
<protein>
    <submittedName>
        <fullName evidence="2">YdiK family protein</fullName>
    </submittedName>
</protein>
<accession>A0AB39HPZ1</accession>
<dbReference type="RefSeq" id="WP_368655157.1">
    <property type="nucleotide sequence ID" value="NZ_CP162599.1"/>
</dbReference>
<dbReference type="AlphaFoldDB" id="A0AB39HPZ1"/>
<organism evidence="2">
    <name type="scientific">Ornithinibacillus sp. 4-3</name>
    <dbReference type="NCBI Taxonomy" id="3231488"/>
    <lineage>
        <taxon>Bacteria</taxon>
        <taxon>Bacillati</taxon>
        <taxon>Bacillota</taxon>
        <taxon>Bacilli</taxon>
        <taxon>Bacillales</taxon>
        <taxon>Bacillaceae</taxon>
        <taxon>Ornithinibacillus</taxon>
    </lineage>
</organism>
<keyword evidence="1" id="KW-0472">Membrane</keyword>
<gene>
    <name evidence="2" type="ORF">AB4Y30_03140</name>
</gene>
<sequence length="50" mass="5530">MGIVFTYLAVNSVTDTIWNFTTVVLALIATLDFGVGIRFLNAHLKTKKQS</sequence>